<dbReference type="EMBL" id="QHHQ01000001">
    <property type="protein sequence ID" value="RAI04241.1"/>
    <property type="molecule type" value="Genomic_DNA"/>
</dbReference>
<dbReference type="SMART" id="SM00448">
    <property type="entry name" value="REC"/>
    <property type="match status" value="1"/>
</dbReference>
<dbReference type="Proteomes" id="UP000249590">
    <property type="component" value="Unassembled WGS sequence"/>
</dbReference>
<dbReference type="InterPro" id="IPR001789">
    <property type="entry name" value="Sig_transdc_resp-reg_receiver"/>
</dbReference>
<evidence type="ECO:0000313" key="5">
    <source>
        <dbReference type="Proteomes" id="UP000249590"/>
    </source>
</evidence>
<dbReference type="OrthoDB" id="582170at2"/>
<feature type="domain" description="Response regulatory" evidence="3">
    <location>
        <begin position="21"/>
        <end position="133"/>
    </location>
</feature>
<reference evidence="4 5" key="1">
    <citation type="submission" date="2018-05" db="EMBL/GenBank/DDBJ databases">
        <title>Acuticoccus sediminis sp. nov., isolated from deep-sea sediment of Indian Ocean.</title>
        <authorList>
            <person name="Liu X."/>
            <person name="Lai Q."/>
            <person name="Du Y."/>
            <person name="Sun F."/>
            <person name="Zhang X."/>
            <person name="Wang S."/>
            <person name="Shao Z."/>
        </authorList>
    </citation>
    <scope>NUCLEOTIDE SEQUENCE [LARGE SCALE GENOMIC DNA]</scope>
    <source>
        <strain evidence="4 5">PTG4-2</strain>
    </source>
</reference>
<protein>
    <recommendedName>
        <fullName evidence="3">Response regulatory domain-containing protein</fullName>
    </recommendedName>
</protein>
<keyword evidence="1 2" id="KW-0597">Phosphoprotein</keyword>
<sequence>MIASPFEETPTPRPMRVRRARVLLVEDEALIALTLKMMLEIDMGLEVVGPIARLDEAIEAAKTEPLDLALLDVAIIGGEVYPVANILQERNVPIIFHTGHGLKEDLTAFYRCSEVYSKPTDDAVLRNAMTRMIAGPAAGTG</sequence>
<dbReference type="Pfam" id="PF00072">
    <property type="entry name" value="Response_reg"/>
    <property type="match status" value="1"/>
</dbReference>
<dbReference type="InterPro" id="IPR050595">
    <property type="entry name" value="Bact_response_regulator"/>
</dbReference>
<dbReference type="InterPro" id="IPR011006">
    <property type="entry name" value="CheY-like_superfamily"/>
</dbReference>
<name>A0A8B2NZJ0_9HYPH</name>
<dbReference type="Gene3D" id="3.40.50.2300">
    <property type="match status" value="1"/>
</dbReference>
<keyword evidence="5" id="KW-1185">Reference proteome</keyword>
<evidence type="ECO:0000256" key="1">
    <source>
        <dbReference type="ARBA" id="ARBA00022553"/>
    </source>
</evidence>
<dbReference type="SUPFAM" id="SSF52172">
    <property type="entry name" value="CheY-like"/>
    <property type="match status" value="1"/>
</dbReference>
<dbReference type="PANTHER" id="PTHR44591">
    <property type="entry name" value="STRESS RESPONSE REGULATOR PROTEIN 1"/>
    <property type="match status" value="1"/>
</dbReference>
<feature type="modified residue" description="4-aspartylphosphate" evidence="2">
    <location>
        <position position="72"/>
    </location>
</feature>
<dbReference type="AlphaFoldDB" id="A0A8B2NZJ0"/>
<dbReference type="GO" id="GO:0000160">
    <property type="term" value="P:phosphorelay signal transduction system"/>
    <property type="evidence" value="ECO:0007669"/>
    <property type="project" value="InterPro"/>
</dbReference>
<gene>
    <name evidence="4" type="ORF">DLJ53_07295</name>
</gene>
<organism evidence="4 5">
    <name type="scientific">Acuticoccus sediminis</name>
    <dbReference type="NCBI Taxonomy" id="2184697"/>
    <lineage>
        <taxon>Bacteria</taxon>
        <taxon>Pseudomonadati</taxon>
        <taxon>Pseudomonadota</taxon>
        <taxon>Alphaproteobacteria</taxon>
        <taxon>Hyphomicrobiales</taxon>
        <taxon>Amorphaceae</taxon>
        <taxon>Acuticoccus</taxon>
    </lineage>
</organism>
<comment type="caution">
    <text evidence="4">The sequence shown here is derived from an EMBL/GenBank/DDBJ whole genome shotgun (WGS) entry which is preliminary data.</text>
</comment>
<accession>A0A8B2NZJ0</accession>
<proteinExistence type="predicted"/>
<dbReference type="RefSeq" id="WP_111343559.1">
    <property type="nucleotide sequence ID" value="NZ_JAIWKD010000001.1"/>
</dbReference>
<evidence type="ECO:0000259" key="3">
    <source>
        <dbReference type="PROSITE" id="PS50110"/>
    </source>
</evidence>
<dbReference type="PANTHER" id="PTHR44591:SF24">
    <property type="entry name" value="PROTEIN-GLUTAMATE METHYLESTERASE_PROTEIN-GLUTAMINE GLUTAMINASE 1"/>
    <property type="match status" value="1"/>
</dbReference>
<evidence type="ECO:0000313" key="4">
    <source>
        <dbReference type="EMBL" id="RAI04241.1"/>
    </source>
</evidence>
<evidence type="ECO:0000256" key="2">
    <source>
        <dbReference type="PROSITE-ProRule" id="PRU00169"/>
    </source>
</evidence>
<dbReference type="PROSITE" id="PS50110">
    <property type="entry name" value="RESPONSE_REGULATORY"/>
    <property type="match status" value="1"/>
</dbReference>